<dbReference type="EMBL" id="JABFTP020000042">
    <property type="protein sequence ID" value="KAL3271991.1"/>
    <property type="molecule type" value="Genomic_DNA"/>
</dbReference>
<keyword evidence="2" id="KW-1185">Reference proteome</keyword>
<comment type="caution">
    <text evidence="1">The sequence shown here is derived from an EMBL/GenBank/DDBJ whole genome shotgun (WGS) entry which is preliminary data.</text>
</comment>
<evidence type="ECO:0000313" key="1">
    <source>
        <dbReference type="EMBL" id="KAL3271991.1"/>
    </source>
</evidence>
<proteinExistence type="predicted"/>
<dbReference type="AlphaFoldDB" id="A0ABD2N113"/>
<dbReference type="Proteomes" id="UP001516400">
    <property type="component" value="Unassembled WGS sequence"/>
</dbReference>
<gene>
    <name evidence="1" type="ORF">HHI36_022459</name>
</gene>
<accession>A0ABD2N113</accession>
<evidence type="ECO:0000313" key="2">
    <source>
        <dbReference type="Proteomes" id="UP001516400"/>
    </source>
</evidence>
<sequence>MFESSNSNKGDTNKNMNIKTLKNFERNINKSNHIQETSSLDRHLFTRSLIENEKVTHKPPKAIRRHSSKSRKPKTSYEYIKKEDFFAKMKNDALNNKEKVSDENTIEVAYKEKNLEQDLETSNTRPSSTDVNILHELYDSLDKTLINSKMDHDSLEINLNIPKENEERMFDSLEIDSRNIWVREFETIAKTSDMAVSKLENIFPRQSPDDKIQFALENIKILNEIQRKIHKINNLVDVFKKNMTRGKVHALSSMYESFQSSQSYYNDLTNLQATPIKFRRRNLSLPTFVERRLNYEPKILNVEKERDVVERKEEIQAVEGD</sequence>
<organism evidence="1 2">
    <name type="scientific">Cryptolaemus montrouzieri</name>
    <dbReference type="NCBI Taxonomy" id="559131"/>
    <lineage>
        <taxon>Eukaryota</taxon>
        <taxon>Metazoa</taxon>
        <taxon>Ecdysozoa</taxon>
        <taxon>Arthropoda</taxon>
        <taxon>Hexapoda</taxon>
        <taxon>Insecta</taxon>
        <taxon>Pterygota</taxon>
        <taxon>Neoptera</taxon>
        <taxon>Endopterygota</taxon>
        <taxon>Coleoptera</taxon>
        <taxon>Polyphaga</taxon>
        <taxon>Cucujiformia</taxon>
        <taxon>Coccinelloidea</taxon>
        <taxon>Coccinellidae</taxon>
        <taxon>Scymninae</taxon>
        <taxon>Scymnini</taxon>
        <taxon>Cryptolaemus</taxon>
    </lineage>
</organism>
<name>A0ABD2N113_9CUCU</name>
<reference evidence="1 2" key="1">
    <citation type="journal article" date="2021" name="BMC Biol.">
        <title>Horizontally acquired antibacterial genes associated with adaptive radiation of ladybird beetles.</title>
        <authorList>
            <person name="Li H.S."/>
            <person name="Tang X.F."/>
            <person name="Huang Y.H."/>
            <person name="Xu Z.Y."/>
            <person name="Chen M.L."/>
            <person name="Du X.Y."/>
            <person name="Qiu B.Y."/>
            <person name="Chen P.T."/>
            <person name="Zhang W."/>
            <person name="Slipinski A."/>
            <person name="Escalona H.E."/>
            <person name="Waterhouse R.M."/>
            <person name="Zwick A."/>
            <person name="Pang H."/>
        </authorList>
    </citation>
    <scope>NUCLEOTIDE SEQUENCE [LARGE SCALE GENOMIC DNA]</scope>
    <source>
        <strain evidence="1">SYSU2018</strain>
    </source>
</reference>
<protein>
    <submittedName>
        <fullName evidence="1">Uncharacterized protein</fullName>
    </submittedName>
</protein>